<dbReference type="EC" id="6.1.1.7" evidence="11"/>
<organism evidence="14 15">
    <name type="scientific">Moheibacter stercoris</name>
    <dbReference type="NCBI Taxonomy" id="1628251"/>
    <lineage>
        <taxon>Bacteria</taxon>
        <taxon>Pseudomonadati</taxon>
        <taxon>Bacteroidota</taxon>
        <taxon>Flavobacteriia</taxon>
        <taxon>Flavobacteriales</taxon>
        <taxon>Weeksellaceae</taxon>
        <taxon>Moheibacter</taxon>
    </lineage>
</organism>
<comment type="cofactor">
    <cofactor evidence="11">
        <name>Zn(2+)</name>
        <dbReference type="ChEBI" id="CHEBI:29105"/>
    </cofactor>
    <text evidence="11">Binds 1 zinc ion per subunit.</text>
</comment>
<comment type="domain">
    <text evidence="11">Consists of three domains; the N-terminal catalytic domain, the editing domain and the C-terminal C-Ala domain. The editing domain removes incorrectly charged amino acids, while the C-Ala domain, along with tRNA(Ala), serves as a bridge to cooperatively bring together the editing and aminoacylation centers thus stimulating deacylation of misacylated tRNAs.</text>
</comment>
<evidence type="ECO:0000256" key="12">
    <source>
        <dbReference type="SAM" id="Coils"/>
    </source>
</evidence>
<dbReference type="NCBIfam" id="TIGR00344">
    <property type="entry name" value="alaS"/>
    <property type="match status" value="1"/>
</dbReference>
<evidence type="ECO:0000256" key="8">
    <source>
        <dbReference type="ARBA" id="ARBA00022884"/>
    </source>
</evidence>
<evidence type="ECO:0000256" key="11">
    <source>
        <dbReference type="HAMAP-Rule" id="MF_00036"/>
    </source>
</evidence>
<evidence type="ECO:0000256" key="4">
    <source>
        <dbReference type="ARBA" id="ARBA00022723"/>
    </source>
</evidence>
<dbReference type="InterPro" id="IPR050058">
    <property type="entry name" value="Ala-tRNA_ligase"/>
</dbReference>
<dbReference type="Pfam" id="PF02272">
    <property type="entry name" value="DHHA1"/>
    <property type="match status" value="1"/>
</dbReference>
<sequence length="868" mass="98152">MDSKQIRKQFLEFFENKQHLIVPSAPIVLKDDPTLMFNNSGMAQFKDFFLGYKKPTSQRIADTQKCLRVSGKHNDLDDVGKDTYHHTMFEMLGNWSFGDYFKKEAIDWAWELLTEVYKIPKENLYVTVFEGDQKDGTAQDNEALELWKAHVAKDRILFGNKKDNFWEMGETGPCGPCSEIHVDIRSAEEKAKVPGKDLVNMDHPQVIEVWNLVFMEYLRKADGSLEILPAKSIDTGMGFERLAMVLQGKTSNYDTDIFQPLIAELEKISGKKYGAAEATDIAFRVVVDHLRAVSFVIADGQLPSNTGAGYVIRRILRRAISYGYRFLGLNEAFIYKLIPIFRDQMGEFFPELEKQGQLVTEVIKEEETNFLRTIEQGLVRLDNFIQNNSDIKEIPGDVVFELYDTFGFPADLSRIIAEEKNLTIDEKGFEAEMEKQKQRSKSATSFSASDWTILMEDATEEFIGYDYMEADVKITRYRQVENKTGTFYQLVFQATPFYAESGGQVGDSGWIESEFEKIEIVNTKKENNLIVHFTTELPSNLNASFHAQVDVERRNHIMRNHTATHLLHQALREVLGTHVEQKGSYVGPDYLRFDFSHFNKMTDEEIKEVLRLVNMRIVERIPLEEKRSVPFKKALEEGAMALFGEKYGDVVRMIKFGDSIELCGGTHVQNTADVIMFKLQSESSSAAGIRRIEATTGLAAIEELKETFTKYNQILAELKNPADPIDAVQKLVDENKDLKAQLEKFVLQQANSEKENWKKAFQNINGVNFLAVRTSLDANAIKQIAFPLRKELENVLLVVASDADGKPSITVSISDELVESKGLNAGQIVRELGKEIQGGGGGQAFFATAGGKDVSGLDRALEKAKGLI</sequence>
<dbReference type="InterPro" id="IPR003156">
    <property type="entry name" value="DHHA1_dom"/>
</dbReference>
<dbReference type="InterPro" id="IPR018162">
    <property type="entry name" value="Ala-tRNA-ligase_IIc_anticod-bd"/>
</dbReference>
<dbReference type="InterPro" id="IPR045864">
    <property type="entry name" value="aa-tRNA-synth_II/BPL/LPL"/>
</dbReference>
<dbReference type="InterPro" id="IPR018164">
    <property type="entry name" value="Ala-tRNA-synth_IIc_N"/>
</dbReference>
<keyword evidence="9 11" id="KW-0648">Protein biosynthesis</keyword>
<comment type="subcellular location">
    <subcellularLocation>
        <location evidence="11">Cytoplasm</location>
    </subcellularLocation>
</comment>
<comment type="catalytic activity">
    <reaction evidence="11">
        <text>tRNA(Ala) + L-alanine + ATP = L-alanyl-tRNA(Ala) + AMP + diphosphate</text>
        <dbReference type="Rhea" id="RHEA:12540"/>
        <dbReference type="Rhea" id="RHEA-COMP:9657"/>
        <dbReference type="Rhea" id="RHEA-COMP:9923"/>
        <dbReference type="ChEBI" id="CHEBI:30616"/>
        <dbReference type="ChEBI" id="CHEBI:33019"/>
        <dbReference type="ChEBI" id="CHEBI:57972"/>
        <dbReference type="ChEBI" id="CHEBI:78442"/>
        <dbReference type="ChEBI" id="CHEBI:78497"/>
        <dbReference type="ChEBI" id="CHEBI:456215"/>
        <dbReference type="EC" id="6.1.1.7"/>
    </reaction>
</comment>
<dbReference type="InterPro" id="IPR023033">
    <property type="entry name" value="Ala_tRNA_ligase_euk/bac"/>
</dbReference>
<keyword evidence="8 11" id="KW-0694">RNA-binding</keyword>
<comment type="caution">
    <text evidence="14">The sequence shown here is derived from an EMBL/GenBank/DDBJ whole genome shotgun (WGS) entry which is preliminary data.</text>
</comment>
<dbReference type="PANTHER" id="PTHR11777">
    <property type="entry name" value="ALANYL-TRNA SYNTHETASE"/>
    <property type="match status" value="1"/>
</dbReference>
<reference evidence="14 15" key="1">
    <citation type="submission" date="2024-06" db="EMBL/GenBank/DDBJ databases">
        <title>Genomic Encyclopedia of Type Strains, Phase IV (KMG-IV): sequencing the most valuable type-strain genomes for metagenomic binning, comparative biology and taxonomic classification.</title>
        <authorList>
            <person name="Goeker M."/>
        </authorList>
    </citation>
    <scope>NUCLEOTIDE SEQUENCE [LARGE SCALE GENOMIC DNA]</scope>
    <source>
        <strain evidence="14 15">DSM 29388</strain>
    </source>
</reference>
<evidence type="ECO:0000256" key="3">
    <source>
        <dbReference type="ARBA" id="ARBA00022598"/>
    </source>
</evidence>
<accession>A0ABV2LQE8</accession>
<protein>
    <recommendedName>
        <fullName evidence="11">Alanine--tRNA ligase</fullName>
        <ecNumber evidence="11">6.1.1.7</ecNumber>
    </recommendedName>
    <alternativeName>
        <fullName evidence="11">Alanyl-tRNA synthetase</fullName>
        <shortName evidence="11">AlaRS</shortName>
    </alternativeName>
</protein>
<keyword evidence="10 11" id="KW-0030">Aminoacyl-tRNA synthetase</keyword>
<comment type="function">
    <text evidence="11">Catalyzes the attachment of alanine to tRNA(Ala) in a two-step reaction: alanine is first activated by ATP to form Ala-AMP and then transferred to the acceptor end of tRNA(Ala). Also edits incorrectly charged Ser-tRNA(Ala) and Gly-tRNA(Ala) via its editing domain.</text>
</comment>
<dbReference type="PROSITE" id="PS50860">
    <property type="entry name" value="AA_TRNA_LIGASE_II_ALA"/>
    <property type="match status" value="1"/>
</dbReference>
<evidence type="ECO:0000256" key="7">
    <source>
        <dbReference type="ARBA" id="ARBA00022840"/>
    </source>
</evidence>
<evidence type="ECO:0000256" key="2">
    <source>
        <dbReference type="ARBA" id="ARBA00022555"/>
    </source>
</evidence>
<keyword evidence="6 11" id="KW-0862">Zinc</keyword>
<dbReference type="HAMAP" id="MF_00036_B">
    <property type="entry name" value="Ala_tRNA_synth_B"/>
    <property type="match status" value="1"/>
</dbReference>
<dbReference type="GO" id="GO:0004813">
    <property type="term" value="F:alanine-tRNA ligase activity"/>
    <property type="evidence" value="ECO:0007669"/>
    <property type="project" value="UniProtKB-EC"/>
</dbReference>
<dbReference type="Gene3D" id="2.40.30.130">
    <property type="match status" value="1"/>
</dbReference>
<dbReference type="PRINTS" id="PR00980">
    <property type="entry name" value="TRNASYNTHALA"/>
</dbReference>
<dbReference type="InterPro" id="IPR012947">
    <property type="entry name" value="tRNA_SAD"/>
</dbReference>
<dbReference type="PANTHER" id="PTHR11777:SF9">
    <property type="entry name" value="ALANINE--TRNA LIGASE, CYTOPLASMIC"/>
    <property type="match status" value="1"/>
</dbReference>
<evidence type="ECO:0000256" key="1">
    <source>
        <dbReference type="ARBA" id="ARBA00008226"/>
    </source>
</evidence>
<evidence type="ECO:0000313" key="14">
    <source>
        <dbReference type="EMBL" id="MET3730793.1"/>
    </source>
</evidence>
<proteinExistence type="inferred from homology"/>
<keyword evidence="3 11" id="KW-0436">Ligase</keyword>
<dbReference type="Pfam" id="PF01411">
    <property type="entry name" value="tRNA-synt_2c"/>
    <property type="match status" value="1"/>
</dbReference>
<feature type="binding site" evidence="11">
    <location>
        <position position="663"/>
    </location>
    <ligand>
        <name>Zn(2+)</name>
        <dbReference type="ChEBI" id="CHEBI:29105"/>
    </ligand>
</feature>
<keyword evidence="11" id="KW-0963">Cytoplasm</keyword>
<keyword evidence="12" id="KW-0175">Coiled coil</keyword>
<dbReference type="SMART" id="SM00863">
    <property type="entry name" value="tRNA_SAD"/>
    <property type="match status" value="1"/>
</dbReference>
<dbReference type="InterPro" id="IPR018163">
    <property type="entry name" value="Thr/Ala-tRNA-synth_IIc_edit"/>
</dbReference>
<dbReference type="Proteomes" id="UP001549146">
    <property type="component" value="Unassembled WGS sequence"/>
</dbReference>
<name>A0ABV2LQE8_9FLAO</name>
<gene>
    <name evidence="11" type="primary">alaS</name>
    <name evidence="14" type="ORF">ABID46_000345</name>
</gene>
<dbReference type="InterPro" id="IPR002318">
    <property type="entry name" value="Ala-tRNA-lgiase_IIc"/>
</dbReference>
<evidence type="ECO:0000313" key="15">
    <source>
        <dbReference type="Proteomes" id="UP001549146"/>
    </source>
</evidence>
<dbReference type="Pfam" id="PF07973">
    <property type="entry name" value="tRNA_SAD"/>
    <property type="match status" value="1"/>
</dbReference>
<dbReference type="Gene3D" id="3.30.930.10">
    <property type="entry name" value="Bira Bifunctional Protein, Domain 2"/>
    <property type="match status" value="1"/>
</dbReference>
<evidence type="ECO:0000256" key="5">
    <source>
        <dbReference type="ARBA" id="ARBA00022741"/>
    </source>
</evidence>
<keyword evidence="2 11" id="KW-0820">tRNA-binding</keyword>
<dbReference type="SUPFAM" id="SSF55681">
    <property type="entry name" value="Class II aaRS and biotin synthetases"/>
    <property type="match status" value="1"/>
</dbReference>
<feature type="binding site" evidence="11">
    <location>
        <position position="561"/>
    </location>
    <ligand>
        <name>Zn(2+)</name>
        <dbReference type="ChEBI" id="CHEBI:29105"/>
    </ligand>
</feature>
<evidence type="ECO:0000256" key="9">
    <source>
        <dbReference type="ARBA" id="ARBA00022917"/>
    </source>
</evidence>
<dbReference type="Gene3D" id="3.30.54.20">
    <property type="match status" value="1"/>
</dbReference>
<dbReference type="RefSeq" id="WP_354506284.1">
    <property type="nucleotide sequence ID" value="NZ_JBEPMO010000001.1"/>
</dbReference>
<comment type="similarity">
    <text evidence="1 11">Belongs to the class-II aminoacyl-tRNA synthetase family.</text>
</comment>
<dbReference type="SUPFAM" id="SSF55186">
    <property type="entry name" value="ThrRS/AlaRS common domain"/>
    <property type="match status" value="1"/>
</dbReference>
<dbReference type="SUPFAM" id="SSF50447">
    <property type="entry name" value="Translation proteins"/>
    <property type="match status" value="1"/>
</dbReference>
<evidence type="ECO:0000259" key="13">
    <source>
        <dbReference type="PROSITE" id="PS50860"/>
    </source>
</evidence>
<dbReference type="Gene3D" id="3.10.310.40">
    <property type="match status" value="1"/>
</dbReference>
<keyword evidence="15" id="KW-1185">Reference proteome</keyword>
<evidence type="ECO:0000256" key="6">
    <source>
        <dbReference type="ARBA" id="ARBA00022833"/>
    </source>
</evidence>
<feature type="coiled-coil region" evidence="12">
    <location>
        <begin position="728"/>
        <end position="755"/>
    </location>
</feature>
<feature type="binding site" evidence="11">
    <location>
        <position position="667"/>
    </location>
    <ligand>
        <name>Zn(2+)</name>
        <dbReference type="ChEBI" id="CHEBI:29105"/>
    </ligand>
</feature>
<dbReference type="SUPFAM" id="SSF101353">
    <property type="entry name" value="Putative anticodon-binding domain of alanyl-tRNA synthetase (AlaRS)"/>
    <property type="match status" value="1"/>
</dbReference>
<keyword evidence="5 11" id="KW-0547">Nucleotide-binding</keyword>
<dbReference type="CDD" id="cd00673">
    <property type="entry name" value="AlaRS_core"/>
    <property type="match status" value="1"/>
</dbReference>
<feature type="binding site" evidence="11">
    <location>
        <position position="565"/>
    </location>
    <ligand>
        <name>Zn(2+)</name>
        <dbReference type="ChEBI" id="CHEBI:29105"/>
    </ligand>
</feature>
<evidence type="ECO:0000256" key="10">
    <source>
        <dbReference type="ARBA" id="ARBA00023146"/>
    </source>
</evidence>
<dbReference type="EMBL" id="JBEPMO010000001">
    <property type="protein sequence ID" value="MET3730793.1"/>
    <property type="molecule type" value="Genomic_DNA"/>
</dbReference>
<feature type="domain" description="Alanyl-transfer RNA synthetases family profile" evidence="13">
    <location>
        <begin position="1"/>
        <end position="706"/>
    </location>
</feature>
<dbReference type="InterPro" id="IPR009000">
    <property type="entry name" value="Transl_B-barrel_sf"/>
</dbReference>
<dbReference type="InterPro" id="IPR018165">
    <property type="entry name" value="Ala-tRNA-synth_IIc_core"/>
</dbReference>
<keyword evidence="4 11" id="KW-0479">Metal-binding</keyword>
<keyword evidence="7 11" id="KW-0067">ATP-binding</keyword>
<dbReference type="Gene3D" id="3.30.980.10">
    <property type="entry name" value="Threonyl-trna Synthetase, Chain A, domain 2"/>
    <property type="match status" value="1"/>
</dbReference>